<name>A0A8R1USR7_PRIPA</name>
<organism evidence="2 3">
    <name type="scientific">Pristionchus pacificus</name>
    <name type="common">Parasitic nematode worm</name>
    <dbReference type="NCBI Taxonomy" id="54126"/>
    <lineage>
        <taxon>Eukaryota</taxon>
        <taxon>Metazoa</taxon>
        <taxon>Ecdysozoa</taxon>
        <taxon>Nematoda</taxon>
        <taxon>Chromadorea</taxon>
        <taxon>Rhabditida</taxon>
        <taxon>Rhabditina</taxon>
        <taxon>Diplogasteromorpha</taxon>
        <taxon>Diplogasteroidea</taxon>
        <taxon>Neodiplogasteridae</taxon>
        <taxon>Pristionchus</taxon>
    </lineage>
</organism>
<protein>
    <submittedName>
        <fullName evidence="2">RNase H domain-containing protein</fullName>
    </submittedName>
</protein>
<dbReference type="EnsemblMetazoa" id="PPA37924.1">
    <property type="protein sequence ID" value="PPA37924.1"/>
    <property type="gene ID" value="WBGene00276293"/>
</dbReference>
<evidence type="ECO:0000313" key="2">
    <source>
        <dbReference type="EnsemblMetazoa" id="PPA37924.1"/>
    </source>
</evidence>
<accession>A0A8R1USR7</accession>
<dbReference type="GO" id="GO:0004523">
    <property type="term" value="F:RNA-DNA hybrid ribonuclease activity"/>
    <property type="evidence" value="ECO:0007669"/>
    <property type="project" value="InterPro"/>
</dbReference>
<reference evidence="3" key="1">
    <citation type="journal article" date="2008" name="Nat. Genet.">
        <title>The Pristionchus pacificus genome provides a unique perspective on nematode lifestyle and parasitism.</title>
        <authorList>
            <person name="Dieterich C."/>
            <person name="Clifton S.W."/>
            <person name="Schuster L.N."/>
            <person name="Chinwalla A."/>
            <person name="Delehaunty K."/>
            <person name="Dinkelacker I."/>
            <person name="Fulton L."/>
            <person name="Fulton R."/>
            <person name="Godfrey J."/>
            <person name="Minx P."/>
            <person name="Mitreva M."/>
            <person name="Roeseler W."/>
            <person name="Tian H."/>
            <person name="Witte H."/>
            <person name="Yang S.P."/>
            <person name="Wilson R.K."/>
            <person name="Sommer R.J."/>
        </authorList>
    </citation>
    <scope>NUCLEOTIDE SEQUENCE [LARGE SCALE GENOMIC DNA]</scope>
    <source>
        <strain evidence="3">PS312</strain>
    </source>
</reference>
<dbReference type="Proteomes" id="UP000005239">
    <property type="component" value="Unassembled WGS sequence"/>
</dbReference>
<evidence type="ECO:0000313" key="3">
    <source>
        <dbReference type="Proteomes" id="UP000005239"/>
    </source>
</evidence>
<proteinExistence type="predicted"/>
<dbReference type="PANTHER" id="PTHR33435:SF3">
    <property type="entry name" value="PROTEIN CBG21870"/>
    <property type="match status" value="1"/>
</dbReference>
<dbReference type="AlphaFoldDB" id="A0A8R1USR7"/>
<dbReference type="GO" id="GO:0003676">
    <property type="term" value="F:nucleic acid binding"/>
    <property type="evidence" value="ECO:0007669"/>
    <property type="project" value="InterPro"/>
</dbReference>
<gene>
    <name evidence="2" type="primary">WBGene00276293</name>
</gene>
<keyword evidence="3" id="KW-1185">Reference proteome</keyword>
<evidence type="ECO:0000259" key="1">
    <source>
        <dbReference type="Pfam" id="PF13456"/>
    </source>
</evidence>
<dbReference type="Pfam" id="PF13456">
    <property type="entry name" value="RVT_3"/>
    <property type="match status" value="1"/>
</dbReference>
<dbReference type="InterPro" id="IPR002156">
    <property type="entry name" value="RNaseH_domain"/>
</dbReference>
<reference evidence="2" key="2">
    <citation type="submission" date="2022-06" db="UniProtKB">
        <authorList>
            <consortium name="EnsemblMetazoa"/>
        </authorList>
    </citation>
    <scope>IDENTIFICATION</scope>
    <source>
        <strain evidence="2">PS312</strain>
    </source>
</reference>
<feature type="domain" description="RNase H type-1" evidence="1">
    <location>
        <begin position="156"/>
        <end position="223"/>
    </location>
</feature>
<dbReference type="PANTHER" id="PTHR33435">
    <property type="entry name" value="PROTEIN CBG21870-RELATED"/>
    <property type="match status" value="1"/>
</dbReference>
<sequence>MGDSSFQSKIIDRSSLSDEASRLLAPRAIERCSDPKVISPLAVVKGDRASLLSRALLHTVAVHQKSSLSSSTPIPLSPSERGEVDRWIRDLAYRAARSFMEKPWHFDSRDRCIGYWVRSSSKRLPKRNVEYLPEPVLFGERRIEYIERSESSRVRCAHVREGKNVLFMGDNQGAVSILRKGSMKPEINEVAQRVEEIRTRIRENFKIHWIPRERNTDADLASREVDRDDWSIQDWVVERAVKRWSPDIDMFADETNIKCERFVSRVPSRGALAANAFGDPTLWGDRSLL</sequence>